<dbReference type="Gene3D" id="1.10.8.60">
    <property type="match status" value="1"/>
</dbReference>
<sequence>MDIDIRTLLSRLNPACKLAMEQAAQLCVRQTHYNVDVEHLVLTLLESDAPDLKAILAHFAVKPETLTAQLQKAVDGFKRGNARTPALSPNFSPLFQEAWLLSSMLLGEQQIRSGTLVLALLEVDSLRGMLLESAPALLNFPRAALRERLAEILAGSSEDAGGSHTPGQGAETTQSGAAAPSAAPTSAGVGAMPNMAGGAAGANGRKSALEQFTVDMTGLAREGKIDPIRGRDAEIRQLIDVLLRRRQNNPILTGEAGVGKTAVVEGFAQRIVQGDVPPALVNVSVRSLDLALLQAGAGVKGEFENRLKSVIAEVKASPVPVILFIDEAHQLIGAGGTEGQGDAANLLKPALARGELRTIAATTWAEYKKYVERDPALARRFQVVKVEEPSEAVAIDMLRGMVQKLEEHHGVEILDDAVRDAVKLSHRYISGRQLPDKAISVLDTACARVSIGQSGTPEEIEALGRTIDAAEHQLRILRHEAATGAERADAIASTTKQLDDARAQRARLTDKLGTEKRAVEEILAWRRKIRGFLSEPDSAADGEDAESLAANLSRLEKGLEAVQNDEPMVPVCVDSETVAQVISGWTGIPVGRMLADELHTVLYLQDKLAERVVGQDEALDAIARRVRTFRANLDDPGKPVGVFLLVGPSGVGKTETACALADLLYGGERNMITVNMSEFQEAHSVSGLKGAPPGYVGYGRGGVLTEAVRRRPYSVVLLDEMEKAHPDVLELFFQVFDKGVMEDGEGVSIDFKNTLILLTSNAAQDVITEASRGGRRPAPEELIEKLRPALLRQFSPAFLGRLVLVPYYHLGDAQINAIVNLKLERLAQRFERNHHAHFTWGEDVATLIAQRCKEVDSGARNVDHILTQSVLPELARQVLERISLSEPFGGVHLALSKAGAIEFRFLSSEEA</sequence>
<dbReference type="Pfam" id="PF07724">
    <property type="entry name" value="AAA_2"/>
    <property type="match status" value="1"/>
</dbReference>
<dbReference type="SMART" id="SM00382">
    <property type="entry name" value="AAA"/>
    <property type="match status" value="2"/>
</dbReference>
<reference evidence="11 12" key="1">
    <citation type="journal article" date="2015" name="Int. J. Syst. Evol. Microbiol.">
        <title>Burkholderia monticola sp. nov., isolated from mountain soil.</title>
        <authorList>
            <person name="Baek I."/>
            <person name="Seo B."/>
            <person name="Lee I."/>
            <person name="Yi H."/>
            <person name="Chun J."/>
        </authorList>
    </citation>
    <scope>NUCLEOTIDE SEQUENCE [LARGE SCALE GENOMIC DNA]</scope>
    <source>
        <strain evidence="11 12">JC2948</strain>
    </source>
</reference>
<dbReference type="CDD" id="cd19499">
    <property type="entry name" value="RecA-like_ClpB_Hsp104-like"/>
    <property type="match status" value="1"/>
</dbReference>
<feature type="coiled-coil region" evidence="8">
    <location>
        <begin position="460"/>
        <end position="518"/>
    </location>
</feature>
<proteinExistence type="inferred from homology"/>
<comment type="similarity">
    <text evidence="1">Belongs to the ClpA/ClpB family.</text>
</comment>
<comment type="function">
    <text evidence="6">Part of a stress-induced multi-chaperone system, it is involved in the recovery of the cell from heat-induced damage, in cooperation with DnaK, DnaJ and GrpE. Acts before DnaK, in the processing of protein aggregates. Protein binding stimulates the ATPase activity; ATP hydrolysis unfolds the denatured protein aggregates, which probably helps expose new hydrophobic binding sites on the surface of ClpB-bound aggregates, contributing to the solubilization and refolding of denatured protein aggregates by DnaK.</text>
</comment>
<evidence type="ECO:0000256" key="3">
    <source>
        <dbReference type="ARBA" id="ARBA00022741"/>
    </source>
</evidence>
<dbReference type="InterPro" id="IPR018368">
    <property type="entry name" value="ClpA/B_CS1"/>
</dbReference>
<dbReference type="PANTHER" id="PTHR11638">
    <property type="entry name" value="ATP-DEPENDENT CLP PROTEASE"/>
    <property type="match status" value="1"/>
</dbReference>
<dbReference type="Pfam" id="PF00004">
    <property type="entry name" value="AAA"/>
    <property type="match status" value="1"/>
</dbReference>
<dbReference type="InterPro" id="IPR001270">
    <property type="entry name" value="ClpA/B"/>
</dbReference>
<gene>
    <name evidence="11" type="ORF">CI15_19780</name>
</gene>
<evidence type="ECO:0000256" key="2">
    <source>
        <dbReference type="ARBA" id="ARBA00022737"/>
    </source>
</evidence>
<dbReference type="InterPro" id="IPR027417">
    <property type="entry name" value="P-loop_NTPase"/>
</dbReference>
<dbReference type="InterPro" id="IPR036628">
    <property type="entry name" value="Clp_N_dom_sf"/>
</dbReference>
<dbReference type="Gene3D" id="1.10.1780.10">
    <property type="entry name" value="Clp, N-terminal domain"/>
    <property type="match status" value="1"/>
</dbReference>
<dbReference type="InterPro" id="IPR017729">
    <property type="entry name" value="ATPase_T6SS_ClpV1"/>
</dbReference>
<evidence type="ECO:0000256" key="8">
    <source>
        <dbReference type="SAM" id="Coils"/>
    </source>
</evidence>
<evidence type="ECO:0000259" key="10">
    <source>
        <dbReference type="PROSITE" id="PS51903"/>
    </source>
</evidence>
<feature type="compositionally biased region" description="Low complexity" evidence="9">
    <location>
        <begin position="172"/>
        <end position="190"/>
    </location>
</feature>
<keyword evidence="4" id="KW-0067">ATP-binding</keyword>
<evidence type="ECO:0000313" key="12">
    <source>
        <dbReference type="Proteomes" id="UP000075613"/>
    </source>
</evidence>
<dbReference type="GO" id="GO:0016887">
    <property type="term" value="F:ATP hydrolysis activity"/>
    <property type="evidence" value="ECO:0007669"/>
    <property type="project" value="InterPro"/>
</dbReference>
<dbReference type="Gene3D" id="3.40.50.300">
    <property type="entry name" value="P-loop containing nucleotide triphosphate hydrolases"/>
    <property type="match status" value="3"/>
</dbReference>
<dbReference type="AlphaFoldDB" id="A0A149PKI4"/>
<dbReference type="GO" id="GO:0005524">
    <property type="term" value="F:ATP binding"/>
    <property type="evidence" value="ECO:0007669"/>
    <property type="project" value="UniProtKB-KW"/>
</dbReference>
<feature type="region of interest" description="Disordered" evidence="9">
    <location>
        <begin position="156"/>
        <end position="190"/>
    </location>
</feature>
<dbReference type="SMART" id="SM01086">
    <property type="entry name" value="ClpB_D2-small"/>
    <property type="match status" value="1"/>
</dbReference>
<dbReference type="GO" id="GO:0005737">
    <property type="term" value="C:cytoplasm"/>
    <property type="evidence" value="ECO:0007669"/>
    <property type="project" value="TreeGrafter"/>
</dbReference>
<evidence type="ECO:0000256" key="1">
    <source>
        <dbReference type="ARBA" id="ARBA00008675"/>
    </source>
</evidence>
<dbReference type="InterPro" id="IPR019489">
    <property type="entry name" value="Clp_ATPase_C"/>
</dbReference>
<dbReference type="Pfam" id="PF17871">
    <property type="entry name" value="AAA_lid_9"/>
    <property type="match status" value="1"/>
</dbReference>
<keyword evidence="2 7" id="KW-0677">Repeat</keyword>
<dbReference type="STRING" id="1399968.CI15_19780"/>
<dbReference type="InterPro" id="IPR041546">
    <property type="entry name" value="ClpA/ClpB_AAA_lid"/>
</dbReference>
<dbReference type="PROSITE" id="PS51903">
    <property type="entry name" value="CLP_R"/>
    <property type="match status" value="1"/>
</dbReference>
<dbReference type="GO" id="GO:0034605">
    <property type="term" value="P:cellular response to heat"/>
    <property type="evidence" value="ECO:0007669"/>
    <property type="project" value="TreeGrafter"/>
</dbReference>
<keyword evidence="5" id="KW-0143">Chaperone</keyword>
<dbReference type="SUPFAM" id="SSF81923">
    <property type="entry name" value="Double Clp-N motif"/>
    <property type="match status" value="1"/>
</dbReference>
<evidence type="ECO:0000256" key="5">
    <source>
        <dbReference type="ARBA" id="ARBA00023186"/>
    </source>
</evidence>
<dbReference type="Pfam" id="PF02861">
    <property type="entry name" value="Clp_N"/>
    <property type="match status" value="1"/>
</dbReference>
<keyword evidence="3" id="KW-0547">Nucleotide-binding</keyword>
<dbReference type="PRINTS" id="PR00300">
    <property type="entry name" value="CLPPROTEASEA"/>
</dbReference>
<dbReference type="InterPro" id="IPR050130">
    <property type="entry name" value="ClpA_ClpB"/>
</dbReference>
<name>A0A149PKI4_9BURK</name>
<dbReference type="EMBL" id="LRBG01000031">
    <property type="protein sequence ID" value="KXU85416.1"/>
    <property type="molecule type" value="Genomic_DNA"/>
</dbReference>
<dbReference type="SUPFAM" id="SSF52540">
    <property type="entry name" value="P-loop containing nucleoside triphosphate hydrolases"/>
    <property type="match status" value="2"/>
</dbReference>
<dbReference type="InterPro" id="IPR004176">
    <property type="entry name" value="Clp_R_N"/>
</dbReference>
<evidence type="ECO:0000256" key="6">
    <source>
        <dbReference type="ARBA" id="ARBA00025613"/>
    </source>
</evidence>
<feature type="domain" description="Clp R" evidence="10">
    <location>
        <begin position="9"/>
        <end position="155"/>
    </location>
</feature>
<dbReference type="PROSITE" id="PS00870">
    <property type="entry name" value="CLPAB_1"/>
    <property type="match status" value="1"/>
</dbReference>
<keyword evidence="12" id="KW-1185">Reference proteome</keyword>
<organism evidence="11 12">
    <name type="scientific">Paraburkholderia monticola</name>
    <dbReference type="NCBI Taxonomy" id="1399968"/>
    <lineage>
        <taxon>Bacteria</taxon>
        <taxon>Pseudomonadati</taxon>
        <taxon>Pseudomonadota</taxon>
        <taxon>Betaproteobacteria</taxon>
        <taxon>Burkholderiales</taxon>
        <taxon>Burkholderiaceae</taxon>
        <taxon>Paraburkholderia</taxon>
    </lineage>
</organism>
<dbReference type="Proteomes" id="UP000075613">
    <property type="component" value="Unassembled WGS sequence"/>
</dbReference>
<evidence type="ECO:0000256" key="9">
    <source>
        <dbReference type="SAM" id="MobiDB-lite"/>
    </source>
</evidence>
<dbReference type="InterPro" id="IPR003959">
    <property type="entry name" value="ATPase_AAA_core"/>
</dbReference>
<evidence type="ECO:0000256" key="7">
    <source>
        <dbReference type="PROSITE-ProRule" id="PRU01251"/>
    </source>
</evidence>
<accession>A0A149PKI4</accession>
<dbReference type="CDD" id="cd00009">
    <property type="entry name" value="AAA"/>
    <property type="match status" value="1"/>
</dbReference>
<evidence type="ECO:0000313" key="11">
    <source>
        <dbReference type="EMBL" id="KXU85416.1"/>
    </source>
</evidence>
<dbReference type="OrthoDB" id="9803641at2"/>
<dbReference type="RefSeq" id="WP_062130061.1">
    <property type="nucleotide sequence ID" value="NZ_LRBG01000031.1"/>
</dbReference>
<comment type="caution">
    <text evidence="11">The sequence shown here is derived from an EMBL/GenBank/DDBJ whole genome shotgun (WGS) entry which is preliminary data.</text>
</comment>
<dbReference type="InterPro" id="IPR003593">
    <property type="entry name" value="AAA+_ATPase"/>
</dbReference>
<dbReference type="NCBIfam" id="TIGR03345">
    <property type="entry name" value="VI_ClpV1"/>
    <property type="match status" value="1"/>
</dbReference>
<dbReference type="PANTHER" id="PTHR11638:SF184">
    <property type="entry name" value="ATPASE WITH CHAPERONE ACTIVITY"/>
    <property type="match status" value="1"/>
</dbReference>
<dbReference type="Pfam" id="PF10431">
    <property type="entry name" value="ClpB_D2-small"/>
    <property type="match status" value="1"/>
</dbReference>
<evidence type="ECO:0000256" key="4">
    <source>
        <dbReference type="ARBA" id="ARBA00022840"/>
    </source>
</evidence>
<protein>
    <submittedName>
        <fullName evidence="11">ClpV1 family T6SS ATPase</fullName>
    </submittedName>
</protein>
<keyword evidence="8" id="KW-0175">Coiled coil</keyword>